<comment type="catalytic activity">
    <reaction evidence="1 8">
        <text>Endonucleolytic cleavage to 5'-phosphomonoester.</text>
        <dbReference type="EC" id="3.1.26.3"/>
    </reaction>
</comment>
<dbReference type="Proteomes" id="UP001210339">
    <property type="component" value="Chromosome"/>
</dbReference>
<keyword evidence="7 8" id="KW-0694">RNA-binding</keyword>
<feature type="binding site" evidence="8">
    <location>
        <position position="128"/>
    </location>
    <ligand>
        <name>Mg(2+)</name>
        <dbReference type="ChEBI" id="CHEBI:18420"/>
    </ligand>
</feature>
<dbReference type="SUPFAM" id="SSF54768">
    <property type="entry name" value="dsRNA-binding domain-like"/>
    <property type="match status" value="1"/>
</dbReference>
<evidence type="ECO:0000256" key="1">
    <source>
        <dbReference type="ARBA" id="ARBA00000109"/>
    </source>
</evidence>
<dbReference type="InterPro" id="IPR014720">
    <property type="entry name" value="dsRBD_dom"/>
</dbReference>
<gene>
    <name evidence="8 11" type="primary">rnc</name>
    <name evidence="11" type="ORF">O6R05_03470</name>
</gene>
<feature type="domain" description="RNase III" evidence="10">
    <location>
        <begin position="13"/>
        <end position="139"/>
    </location>
</feature>
<keyword evidence="8" id="KW-0699">rRNA-binding</keyword>
<accession>A0ABY7QV12</accession>
<evidence type="ECO:0000256" key="5">
    <source>
        <dbReference type="ARBA" id="ARBA00022759"/>
    </source>
</evidence>
<dbReference type="Pfam" id="PF14622">
    <property type="entry name" value="Ribonucleas_3_3"/>
    <property type="match status" value="1"/>
</dbReference>
<evidence type="ECO:0000313" key="12">
    <source>
        <dbReference type="Proteomes" id="UP001210339"/>
    </source>
</evidence>
<dbReference type="Gene3D" id="1.10.1520.10">
    <property type="entry name" value="Ribonuclease III domain"/>
    <property type="match status" value="1"/>
</dbReference>
<feature type="active site" evidence="8">
    <location>
        <position position="128"/>
    </location>
</feature>
<evidence type="ECO:0000256" key="8">
    <source>
        <dbReference type="HAMAP-Rule" id="MF_00104"/>
    </source>
</evidence>
<feature type="binding site" evidence="8">
    <location>
        <position position="52"/>
    </location>
    <ligand>
        <name>Mg(2+)</name>
        <dbReference type="ChEBI" id="CHEBI:18420"/>
    </ligand>
</feature>
<dbReference type="CDD" id="cd00593">
    <property type="entry name" value="RIBOc"/>
    <property type="match status" value="1"/>
</dbReference>
<evidence type="ECO:0000259" key="10">
    <source>
        <dbReference type="PROSITE" id="PS50142"/>
    </source>
</evidence>
<dbReference type="Pfam" id="PF00035">
    <property type="entry name" value="dsrm"/>
    <property type="match status" value="1"/>
</dbReference>
<keyword evidence="8" id="KW-0698">rRNA processing</keyword>
<dbReference type="PROSITE" id="PS50137">
    <property type="entry name" value="DS_RBD"/>
    <property type="match status" value="1"/>
</dbReference>
<dbReference type="PANTHER" id="PTHR11207:SF0">
    <property type="entry name" value="RIBONUCLEASE 3"/>
    <property type="match status" value="1"/>
</dbReference>
<feature type="active site" evidence="8">
    <location>
        <position position="56"/>
    </location>
</feature>
<dbReference type="InterPro" id="IPR036389">
    <property type="entry name" value="RNase_III_sf"/>
</dbReference>
<keyword evidence="4 8" id="KW-0540">Nuclease</keyword>
<evidence type="ECO:0000256" key="7">
    <source>
        <dbReference type="ARBA" id="ARBA00022884"/>
    </source>
</evidence>
<keyword evidence="6 8" id="KW-0378">Hydrolase</keyword>
<keyword evidence="8" id="KW-0963">Cytoplasm</keyword>
<dbReference type="InterPro" id="IPR011907">
    <property type="entry name" value="RNase_III"/>
</dbReference>
<evidence type="ECO:0000259" key="9">
    <source>
        <dbReference type="PROSITE" id="PS50137"/>
    </source>
</evidence>
<comment type="cofactor">
    <cofactor evidence="8">
        <name>Mg(2+)</name>
        <dbReference type="ChEBI" id="CHEBI:18420"/>
    </cofactor>
</comment>
<dbReference type="GO" id="GO:0004525">
    <property type="term" value="F:ribonuclease III activity"/>
    <property type="evidence" value="ECO:0007669"/>
    <property type="project" value="UniProtKB-EC"/>
</dbReference>
<keyword evidence="8" id="KW-0460">Magnesium</keyword>
<evidence type="ECO:0000256" key="4">
    <source>
        <dbReference type="ARBA" id="ARBA00022722"/>
    </source>
</evidence>
<protein>
    <recommendedName>
        <fullName evidence="8">Ribonuclease 3</fullName>
        <ecNumber evidence="8">3.1.26.3</ecNumber>
    </recommendedName>
    <alternativeName>
        <fullName evidence="8">Ribonuclease III</fullName>
        <shortName evidence="8">RNase III</shortName>
    </alternativeName>
</protein>
<organism evidence="11 12">
    <name type="scientific">Peptoniphilus equinus</name>
    <dbReference type="NCBI Taxonomy" id="3016343"/>
    <lineage>
        <taxon>Bacteria</taxon>
        <taxon>Bacillati</taxon>
        <taxon>Bacillota</taxon>
        <taxon>Tissierellia</taxon>
        <taxon>Tissierellales</taxon>
        <taxon>Peptoniphilaceae</taxon>
        <taxon>Peptoniphilus</taxon>
    </lineage>
</organism>
<feature type="domain" description="DRBM" evidence="9">
    <location>
        <begin position="165"/>
        <end position="232"/>
    </location>
</feature>
<dbReference type="EC" id="3.1.26.3" evidence="8"/>
<keyword evidence="8" id="KW-0819">tRNA processing</keyword>
<comment type="similarity">
    <text evidence="2">Belongs to the ribonuclease III family.</text>
</comment>
<dbReference type="CDD" id="cd10845">
    <property type="entry name" value="DSRM_RNAse_III_family"/>
    <property type="match status" value="1"/>
</dbReference>
<evidence type="ECO:0000313" key="11">
    <source>
        <dbReference type="EMBL" id="WBW50619.1"/>
    </source>
</evidence>
<keyword evidence="8" id="KW-0479">Metal-binding</keyword>
<dbReference type="SUPFAM" id="SSF69065">
    <property type="entry name" value="RNase III domain-like"/>
    <property type="match status" value="1"/>
</dbReference>
<name>A0ABY7QV12_9FIRM</name>
<dbReference type="InterPro" id="IPR000999">
    <property type="entry name" value="RNase_III_dom"/>
</dbReference>
<dbReference type="PROSITE" id="PS00517">
    <property type="entry name" value="RNASE_3_1"/>
    <property type="match status" value="1"/>
</dbReference>
<evidence type="ECO:0000256" key="3">
    <source>
        <dbReference type="ARBA" id="ARBA00022664"/>
    </source>
</evidence>
<dbReference type="PANTHER" id="PTHR11207">
    <property type="entry name" value="RIBONUCLEASE III"/>
    <property type="match status" value="1"/>
</dbReference>
<dbReference type="EMBL" id="CP115667">
    <property type="protein sequence ID" value="WBW50619.1"/>
    <property type="molecule type" value="Genomic_DNA"/>
</dbReference>
<dbReference type="Gene3D" id="3.30.160.20">
    <property type="match status" value="1"/>
</dbReference>
<comment type="subunit">
    <text evidence="8">Homodimer.</text>
</comment>
<reference evidence="11 12" key="1">
    <citation type="submission" date="2023-01" db="EMBL/GenBank/DDBJ databases">
        <authorList>
            <person name="Lee S.H."/>
            <person name="Jung H.S."/>
            <person name="Yun J.U."/>
        </authorList>
    </citation>
    <scope>NUCLEOTIDE SEQUENCE [LARGE SCALE GENOMIC DNA]</scope>
    <source>
        <strain evidence="11 12">CBA3646</strain>
    </source>
</reference>
<comment type="function">
    <text evidence="8">Digests double-stranded RNA. Involved in the processing of primary rRNA transcript to yield the immediate precursors to the large and small rRNAs (23S and 16S). Processes some mRNAs, and tRNAs when they are encoded in the rRNA operon. Processes pre-crRNA and tracrRNA of type II CRISPR loci if present in the organism.</text>
</comment>
<feature type="binding site" evidence="8">
    <location>
        <position position="125"/>
    </location>
    <ligand>
        <name>Mg(2+)</name>
        <dbReference type="ChEBI" id="CHEBI:18420"/>
    </ligand>
</feature>
<dbReference type="HAMAP" id="MF_00104">
    <property type="entry name" value="RNase_III"/>
    <property type="match status" value="1"/>
</dbReference>
<dbReference type="PROSITE" id="PS50142">
    <property type="entry name" value="RNASE_3_2"/>
    <property type="match status" value="1"/>
</dbReference>
<keyword evidence="5 8" id="KW-0255">Endonuclease</keyword>
<keyword evidence="3 8" id="KW-0507">mRNA processing</keyword>
<proteinExistence type="inferred from homology"/>
<evidence type="ECO:0000256" key="6">
    <source>
        <dbReference type="ARBA" id="ARBA00022801"/>
    </source>
</evidence>
<dbReference type="SMART" id="SM00535">
    <property type="entry name" value="RIBOc"/>
    <property type="match status" value="1"/>
</dbReference>
<dbReference type="RefSeq" id="WP_271192144.1">
    <property type="nucleotide sequence ID" value="NZ_CP115667.1"/>
</dbReference>
<evidence type="ECO:0000256" key="2">
    <source>
        <dbReference type="ARBA" id="ARBA00010183"/>
    </source>
</evidence>
<sequence>MSTLKNSTWKAELTRFQKILGYEFRDVLYLQTALTHSSYAHEHGVKDNERLEFLGDSVLQLIISDYFFDSLPEDQEGKLTSYRRTVVSEEGLLYVAQDLNLGRIIRLGKGEEKHGGSRKNHILADAVEALIGAIYKDGGYTAANTFVLTQFKPYFSMEKLKAAVDAKSALQELLFQTDRRPVYTCVGESGSDDHKTFTCDVSVDGKVIARGTGTSKKRAEKMAAQIALERLR</sequence>
<dbReference type="NCBIfam" id="TIGR02191">
    <property type="entry name" value="RNaseIII"/>
    <property type="match status" value="1"/>
</dbReference>
<dbReference type="SMART" id="SM00358">
    <property type="entry name" value="DSRM"/>
    <property type="match status" value="1"/>
</dbReference>
<comment type="subcellular location">
    <subcellularLocation>
        <location evidence="8">Cytoplasm</location>
    </subcellularLocation>
</comment>
<keyword evidence="12" id="KW-1185">Reference proteome</keyword>